<dbReference type="InterPro" id="IPR011010">
    <property type="entry name" value="DNA_brk_join_enz"/>
</dbReference>
<dbReference type="Gene3D" id="1.10.443.10">
    <property type="entry name" value="Intergrase catalytic core"/>
    <property type="match status" value="1"/>
</dbReference>
<dbReference type="PANTHER" id="PTHR30349">
    <property type="entry name" value="PHAGE INTEGRASE-RELATED"/>
    <property type="match status" value="1"/>
</dbReference>
<evidence type="ECO:0000256" key="7">
    <source>
        <dbReference type="ARBA" id="ARBA00023172"/>
    </source>
</evidence>
<evidence type="ECO:0000256" key="10">
    <source>
        <dbReference type="SAM" id="MobiDB-lite"/>
    </source>
</evidence>
<feature type="domain" description="Core-binding (CB)" evidence="12">
    <location>
        <begin position="9"/>
        <end position="93"/>
    </location>
</feature>
<comment type="similarity">
    <text evidence="9">Belongs to the 'phage' integrase family. XerC subfamily.</text>
</comment>
<dbReference type="InterPro" id="IPR050090">
    <property type="entry name" value="Tyrosine_recombinase_XerCD"/>
</dbReference>
<dbReference type="EMBL" id="JAKVTW010000007">
    <property type="protein sequence ID" value="MCH4812028.1"/>
    <property type="molecule type" value="Genomic_DNA"/>
</dbReference>
<evidence type="ECO:0000256" key="6">
    <source>
        <dbReference type="ARBA" id="ARBA00023125"/>
    </source>
</evidence>
<dbReference type="Pfam" id="PF02899">
    <property type="entry name" value="Phage_int_SAM_1"/>
    <property type="match status" value="1"/>
</dbReference>
<dbReference type="InterPro" id="IPR013762">
    <property type="entry name" value="Integrase-like_cat_sf"/>
</dbReference>
<feature type="active site" evidence="9">
    <location>
        <position position="154"/>
    </location>
</feature>
<dbReference type="InterPro" id="IPR044068">
    <property type="entry name" value="CB"/>
</dbReference>
<dbReference type="PROSITE" id="PS51900">
    <property type="entry name" value="CB"/>
    <property type="match status" value="1"/>
</dbReference>
<feature type="region of interest" description="Disordered" evidence="10">
    <location>
        <begin position="294"/>
        <end position="322"/>
    </location>
</feature>
<proteinExistence type="inferred from homology"/>
<keyword evidence="2 9" id="KW-0963">Cytoplasm</keyword>
<comment type="caution">
    <text evidence="13">The sequence shown here is derived from an EMBL/GenBank/DDBJ whole genome shotgun (WGS) entry which is preliminary data.</text>
</comment>
<dbReference type="SUPFAM" id="SSF47823">
    <property type="entry name" value="lambda integrase-like, N-terminal domain"/>
    <property type="match status" value="1"/>
</dbReference>
<dbReference type="Gene3D" id="1.10.150.130">
    <property type="match status" value="1"/>
</dbReference>
<evidence type="ECO:0000256" key="8">
    <source>
        <dbReference type="ARBA" id="ARBA00023306"/>
    </source>
</evidence>
<evidence type="ECO:0000256" key="1">
    <source>
        <dbReference type="ARBA" id="ARBA00004496"/>
    </source>
</evidence>
<dbReference type="Pfam" id="PF00589">
    <property type="entry name" value="Phage_integrase"/>
    <property type="match status" value="1"/>
</dbReference>
<evidence type="ECO:0000313" key="14">
    <source>
        <dbReference type="Proteomes" id="UP001320609"/>
    </source>
</evidence>
<organism evidence="13 14">
    <name type="scientific">Vreelandella neptunia</name>
    <dbReference type="NCBI Taxonomy" id="115551"/>
    <lineage>
        <taxon>Bacteria</taxon>
        <taxon>Pseudomonadati</taxon>
        <taxon>Pseudomonadota</taxon>
        <taxon>Gammaproteobacteria</taxon>
        <taxon>Oceanospirillales</taxon>
        <taxon>Halomonadaceae</taxon>
        <taxon>Vreelandella</taxon>
    </lineage>
</organism>
<keyword evidence="6 9" id="KW-0238">DNA-binding</keyword>
<dbReference type="SUPFAM" id="SSF56349">
    <property type="entry name" value="DNA breaking-rejoining enzymes"/>
    <property type="match status" value="1"/>
</dbReference>
<dbReference type="HAMAP" id="MF_01808">
    <property type="entry name" value="Recomb_XerC_XerD"/>
    <property type="match status" value="1"/>
</dbReference>
<sequence length="322" mass="35397">MAKSLLDKPPIDQHVEAFLAALASHASPATVEAYRHDLAALCKFTQRRDVTDPAALDTALLRAFLGSERSRGLAPRSLARRRAALSQFADYLVKQGVLVDNPVGLLRTPKQPSHLPRPVDVDALARFLDTPHDGSPLGVRDQAILELFYSSGLRLAELAALDLGDLQNSRVRVIGKGGKPRQVPVGRRAQQALAEWLGCRSALAPVEEAALFVGQRGTRLGHRAIQKRLAQLSLARGLPEHLHPHRLRHSFASHLLESSQDLRAVQELLGHANLSTTQIYTRLDWQHLATSYDAAHPRARRGPSPKSDPKSDFKNRPSESKP</sequence>
<keyword evidence="8 9" id="KW-0131">Cell cycle</keyword>
<evidence type="ECO:0000313" key="13">
    <source>
        <dbReference type="EMBL" id="MCH4812028.1"/>
    </source>
</evidence>
<evidence type="ECO:0000259" key="11">
    <source>
        <dbReference type="PROSITE" id="PS51898"/>
    </source>
</evidence>
<dbReference type="InterPro" id="IPR010998">
    <property type="entry name" value="Integrase_recombinase_N"/>
</dbReference>
<dbReference type="Proteomes" id="UP001320609">
    <property type="component" value="Unassembled WGS sequence"/>
</dbReference>
<comment type="subcellular location">
    <subcellularLocation>
        <location evidence="1 9">Cytoplasm</location>
    </subcellularLocation>
</comment>
<evidence type="ECO:0000256" key="9">
    <source>
        <dbReference type="HAMAP-Rule" id="MF_01808"/>
    </source>
</evidence>
<accession>A0ABS9S7W6</accession>
<feature type="domain" description="Tyr recombinase" evidence="11">
    <location>
        <begin position="114"/>
        <end position="293"/>
    </location>
</feature>
<dbReference type="RefSeq" id="WP_240718386.1">
    <property type="nucleotide sequence ID" value="NZ_JAKVTW010000007.1"/>
</dbReference>
<gene>
    <name evidence="9" type="primary">xerC</name>
    <name evidence="13" type="ORF">MLE19_11830</name>
</gene>
<keyword evidence="7 9" id="KW-0233">DNA recombination</keyword>
<dbReference type="InterPro" id="IPR002104">
    <property type="entry name" value="Integrase_catalytic"/>
</dbReference>
<comment type="subunit">
    <text evidence="9">Forms a cyclic heterotetrameric complex composed of two molecules of XerC and two molecules of XerD.</text>
</comment>
<evidence type="ECO:0000256" key="3">
    <source>
        <dbReference type="ARBA" id="ARBA00022618"/>
    </source>
</evidence>
<dbReference type="InterPro" id="IPR004107">
    <property type="entry name" value="Integrase_SAM-like_N"/>
</dbReference>
<dbReference type="InterPro" id="IPR023009">
    <property type="entry name" value="Tyrosine_recombinase_XerC/XerD"/>
</dbReference>
<dbReference type="CDD" id="cd00798">
    <property type="entry name" value="INT_XerDC_C"/>
    <property type="match status" value="1"/>
</dbReference>
<name>A0ABS9S7W6_9GAMM</name>
<keyword evidence="4 9" id="KW-0159">Chromosome partition</keyword>
<evidence type="ECO:0000256" key="4">
    <source>
        <dbReference type="ARBA" id="ARBA00022829"/>
    </source>
</evidence>
<reference evidence="13 14" key="1">
    <citation type="submission" date="2022-03" db="EMBL/GenBank/DDBJ databases">
        <title>Genomic signatures underlying metal tolerance in selected Arctic bacterial isolates.</title>
        <authorList>
            <person name="Thomas F.A."/>
            <person name="Venkatachalam S."/>
            <person name="Krishnan K.P."/>
        </authorList>
    </citation>
    <scope>NUCLEOTIDE SEQUENCE [LARGE SCALE GENOMIC DNA]</scope>
    <source>
        <strain evidence="13 14">HM116</strain>
    </source>
</reference>
<feature type="active site" evidence="9">
    <location>
        <position position="176"/>
    </location>
</feature>
<evidence type="ECO:0000259" key="12">
    <source>
        <dbReference type="PROSITE" id="PS51900"/>
    </source>
</evidence>
<feature type="compositionally biased region" description="Basic and acidic residues" evidence="10">
    <location>
        <begin position="307"/>
        <end position="322"/>
    </location>
</feature>
<protein>
    <recommendedName>
        <fullName evidence="9">Tyrosine recombinase XerC</fullName>
    </recommendedName>
</protein>
<feature type="active site" evidence="9">
    <location>
        <position position="271"/>
    </location>
</feature>
<comment type="function">
    <text evidence="9">Site-specific tyrosine recombinase, which acts by catalyzing the cutting and rejoining of the recombining DNA molecules. The XerC-XerD complex is essential to convert dimers of the bacterial chromosome into monomers to permit their segregation at cell division. It also contributes to the segregational stability of plasmids.</text>
</comment>
<feature type="active site" description="O-(3'-phospho-DNA)-tyrosine intermediate" evidence="9">
    <location>
        <position position="280"/>
    </location>
</feature>
<feature type="active site" evidence="9">
    <location>
        <position position="245"/>
    </location>
</feature>
<keyword evidence="5 9" id="KW-0229">DNA integration</keyword>
<dbReference type="PANTHER" id="PTHR30349:SF81">
    <property type="entry name" value="TYROSINE RECOMBINASE XERC"/>
    <property type="match status" value="1"/>
</dbReference>
<keyword evidence="3 9" id="KW-0132">Cell division</keyword>
<feature type="active site" evidence="9">
    <location>
        <position position="248"/>
    </location>
</feature>
<dbReference type="PROSITE" id="PS51898">
    <property type="entry name" value="TYR_RECOMBINASE"/>
    <property type="match status" value="1"/>
</dbReference>
<evidence type="ECO:0000256" key="2">
    <source>
        <dbReference type="ARBA" id="ARBA00022490"/>
    </source>
</evidence>
<keyword evidence="14" id="KW-1185">Reference proteome</keyword>
<evidence type="ECO:0000256" key="5">
    <source>
        <dbReference type="ARBA" id="ARBA00022908"/>
    </source>
</evidence>